<protein>
    <submittedName>
        <fullName evidence="1">Uncharacterized protein</fullName>
    </submittedName>
</protein>
<gene>
    <name evidence="1" type="ORF">AYM40_20815</name>
</gene>
<dbReference type="EMBL" id="CP014579">
    <property type="protein sequence ID" value="ANB74895.1"/>
    <property type="molecule type" value="Genomic_DNA"/>
</dbReference>
<evidence type="ECO:0000313" key="1">
    <source>
        <dbReference type="EMBL" id="ANB74895.1"/>
    </source>
</evidence>
<accession>A0A160FPX5</accession>
<evidence type="ECO:0000313" key="2">
    <source>
        <dbReference type="Proteomes" id="UP000076852"/>
    </source>
</evidence>
<dbReference type="Proteomes" id="UP000076852">
    <property type="component" value="Chromosome 2"/>
</dbReference>
<sequence>MKQLEHHCMRSSVDMERSGINLCRVRALLDPRALCDEVDFYIGAIEKKSSHCFSELAAATYQRGASSTLEKAGGESTRRHVKIEARTSSATNTRRTQRSRRVIVDTDPDVVGSFRILAFERIQNDPSLSPTQSPLVACDQRATERQTASYRTPEVQWEQVDQPLWNYSSVGDQRLLV</sequence>
<organism evidence="1 2">
    <name type="scientific">Paraburkholderia phytofirmans OLGA172</name>
    <dbReference type="NCBI Taxonomy" id="1417228"/>
    <lineage>
        <taxon>Bacteria</taxon>
        <taxon>Pseudomonadati</taxon>
        <taxon>Pseudomonadota</taxon>
        <taxon>Betaproteobacteria</taxon>
        <taxon>Burkholderiales</taxon>
        <taxon>Burkholderiaceae</taxon>
        <taxon>Paraburkholderia</taxon>
    </lineage>
</organism>
<dbReference type="AlphaFoldDB" id="A0A160FPX5"/>
<name>A0A160FPX5_9BURK</name>
<dbReference type="RefSeq" id="WP_063498198.1">
    <property type="nucleotide sequence ID" value="NZ_CP014579.1"/>
</dbReference>
<dbReference type="KEGG" id="buz:AYM40_20815"/>
<keyword evidence="2" id="KW-1185">Reference proteome</keyword>
<proteinExistence type="predicted"/>
<reference evidence="1 2" key="1">
    <citation type="journal article" date="2016" name="Gene">
        <title>PacBio SMRT assembly of a complex multi-replicon genome reveals chlorocatechol degradative operon in a region of genome plasticity.</title>
        <authorList>
            <person name="Ricker N."/>
            <person name="Shen S.Y."/>
            <person name="Goordial J."/>
            <person name="Jin S."/>
            <person name="Fulthorpe R.R."/>
        </authorList>
    </citation>
    <scope>NUCLEOTIDE SEQUENCE [LARGE SCALE GENOMIC DNA]</scope>
    <source>
        <strain evidence="1 2">OLGA172</strain>
    </source>
</reference>